<sequence length="188" mass="19792">MDDVVPVAVAYIVSAGTTTRVPADTHLLQWCPAVSLPSRDASAAAPDTERPALHPGLTALDGTLRVDGNAVGATSDVIRPESGPALAFWNITDPLPEGTHEAAFSITMPEESPHGTPARIGIAGELAYDWEPGKTISVPRTIIAAPPADVPTRRDTDPLWGRRDVQYVTGGPTDMDDGIETVTLDEPP</sequence>
<evidence type="ECO:0000313" key="3">
    <source>
        <dbReference type="Proteomes" id="UP001596395"/>
    </source>
</evidence>
<evidence type="ECO:0000313" key="2">
    <source>
        <dbReference type="EMBL" id="MFC6954858.1"/>
    </source>
</evidence>
<reference evidence="2 3" key="1">
    <citation type="journal article" date="2019" name="Int. J. Syst. Evol. Microbiol.">
        <title>The Global Catalogue of Microorganisms (GCM) 10K type strain sequencing project: providing services to taxonomists for standard genome sequencing and annotation.</title>
        <authorList>
            <consortium name="The Broad Institute Genomics Platform"/>
            <consortium name="The Broad Institute Genome Sequencing Center for Infectious Disease"/>
            <person name="Wu L."/>
            <person name="Ma J."/>
        </authorList>
    </citation>
    <scope>NUCLEOTIDE SEQUENCE [LARGE SCALE GENOMIC DNA]</scope>
    <source>
        <strain evidence="2 3">GX26</strain>
    </source>
</reference>
<evidence type="ECO:0000256" key="1">
    <source>
        <dbReference type="SAM" id="MobiDB-lite"/>
    </source>
</evidence>
<proteinExistence type="predicted"/>
<comment type="caution">
    <text evidence="2">The sequence shown here is derived from an EMBL/GenBank/DDBJ whole genome shotgun (WGS) entry which is preliminary data.</text>
</comment>
<gene>
    <name evidence="2" type="ORF">ACFQGB_18475</name>
</gene>
<dbReference type="Proteomes" id="UP001596395">
    <property type="component" value="Unassembled WGS sequence"/>
</dbReference>
<organism evidence="2 3">
    <name type="scientific">Halorubellus litoreus</name>
    <dbReference type="NCBI Taxonomy" id="755308"/>
    <lineage>
        <taxon>Archaea</taxon>
        <taxon>Methanobacteriati</taxon>
        <taxon>Methanobacteriota</taxon>
        <taxon>Stenosarchaea group</taxon>
        <taxon>Halobacteria</taxon>
        <taxon>Halobacteriales</taxon>
        <taxon>Halorubellaceae</taxon>
        <taxon>Halorubellus</taxon>
    </lineage>
</organism>
<keyword evidence="3" id="KW-1185">Reference proteome</keyword>
<protein>
    <submittedName>
        <fullName evidence="2">Uncharacterized protein</fullName>
    </submittedName>
</protein>
<name>A0ABD5VM59_9EURY</name>
<dbReference type="AlphaFoldDB" id="A0ABD5VM59"/>
<dbReference type="EMBL" id="JBHSXN010000004">
    <property type="protein sequence ID" value="MFC6954858.1"/>
    <property type="molecule type" value="Genomic_DNA"/>
</dbReference>
<feature type="compositionally biased region" description="Basic and acidic residues" evidence="1">
    <location>
        <begin position="151"/>
        <end position="165"/>
    </location>
</feature>
<accession>A0ABD5VM59</accession>
<feature type="region of interest" description="Disordered" evidence="1">
    <location>
        <begin position="147"/>
        <end position="188"/>
    </location>
</feature>
<dbReference type="RefSeq" id="WP_336351801.1">
    <property type="nucleotide sequence ID" value="NZ_JAZAQL010000004.1"/>
</dbReference>